<keyword evidence="2" id="KW-1185">Reference proteome</keyword>
<dbReference type="Proteomes" id="UP000759537">
    <property type="component" value="Unassembled WGS sequence"/>
</dbReference>
<evidence type="ECO:0000313" key="2">
    <source>
        <dbReference type="Proteomes" id="UP000759537"/>
    </source>
</evidence>
<reference evidence="1" key="1">
    <citation type="submission" date="2019-10" db="EMBL/GenBank/DDBJ databases">
        <authorList>
            <consortium name="DOE Joint Genome Institute"/>
            <person name="Kuo A."/>
            <person name="Miyauchi S."/>
            <person name="Kiss E."/>
            <person name="Drula E."/>
            <person name="Kohler A."/>
            <person name="Sanchez-Garcia M."/>
            <person name="Andreopoulos B."/>
            <person name="Barry K.W."/>
            <person name="Bonito G."/>
            <person name="Buee M."/>
            <person name="Carver A."/>
            <person name="Chen C."/>
            <person name="Cichocki N."/>
            <person name="Clum A."/>
            <person name="Culley D."/>
            <person name="Crous P.W."/>
            <person name="Fauchery L."/>
            <person name="Girlanda M."/>
            <person name="Hayes R."/>
            <person name="Keri Z."/>
            <person name="LaButti K."/>
            <person name="Lipzen A."/>
            <person name="Lombard V."/>
            <person name="Magnuson J."/>
            <person name="Maillard F."/>
            <person name="Morin E."/>
            <person name="Murat C."/>
            <person name="Nolan M."/>
            <person name="Ohm R."/>
            <person name="Pangilinan J."/>
            <person name="Pereira M."/>
            <person name="Perotto S."/>
            <person name="Peter M."/>
            <person name="Riley R."/>
            <person name="Sitrit Y."/>
            <person name="Stielow B."/>
            <person name="Szollosi G."/>
            <person name="Zifcakova L."/>
            <person name="Stursova M."/>
            <person name="Spatafora J.W."/>
            <person name="Tedersoo L."/>
            <person name="Vaario L.-M."/>
            <person name="Yamada A."/>
            <person name="Yan M."/>
            <person name="Wang P."/>
            <person name="Xu J."/>
            <person name="Bruns T."/>
            <person name="Baldrian P."/>
            <person name="Vilgalys R."/>
            <person name="Henrissat B."/>
            <person name="Grigoriev I.V."/>
            <person name="Hibbett D."/>
            <person name="Nagy L.G."/>
            <person name="Martin F.M."/>
        </authorList>
    </citation>
    <scope>NUCLEOTIDE SEQUENCE</scope>
    <source>
        <strain evidence="1">Prilba</strain>
    </source>
</reference>
<gene>
    <name evidence="1" type="ORF">DFH94DRAFT_853754</name>
</gene>
<comment type="caution">
    <text evidence="1">The sequence shown here is derived from an EMBL/GenBank/DDBJ whole genome shotgun (WGS) entry which is preliminary data.</text>
</comment>
<proteinExistence type="predicted"/>
<name>A0A9P5MWK5_9AGAM</name>
<reference evidence="1" key="2">
    <citation type="journal article" date="2020" name="Nat. Commun.">
        <title>Large-scale genome sequencing of mycorrhizal fungi provides insights into the early evolution of symbiotic traits.</title>
        <authorList>
            <person name="Miyauchi S."/>
            <person name="Kiss E."/>
            <person name="Kuo A."/>
            <person name="Drula E."/>
            <person name="Kohler A."/>
            <person name="Sanchez-Garcia M."/>
            <person name="Morin E."/>
            <person name="Andreopoulos B."/>
            <person name="Barry K.W."/>
            <person name="Bonito G."/>
            <person name="Buee M."/>
            <person name="Carver A."/>
            <person name="Chen C."/>
            <person name="Cichocki N."/>
            <person name="Clum A."/>
            <person name="Culley D."/>
            <person name="Crous P.W."/>
            <person name="Fauchery L."/>
            <person name="Girlanda M."/>
            <person name="Hayes R.D."/>
            <person name="Keri Z."/>
            <person name="LaButti K."/>
            <person name="Lipzen A."/>
            <person name="Lombard V."/>
            <person name="Magnuson J."/>
            <person name="Maillard F."/>
            <person name="Murat C."/>
            <person name="Nolan M."/>
            <person name="Ohm R.A."/>
            <person name="Pangilinan J."/>
            <person name="Pereira M.F."/>
            <person name="Perotto S."/>
            <person name="Peter M."/>
            <person name="Pfister S."/>
            <person name="Riley R."/>
            <person name="Sitrit Y."/>
            <person name="Stielow J.B."/>
            <person name="Szollosi G."/>
            <person name="Zifcakova L."/>
            <person name="Stursova M."/>
            <person name="Spatafora J.W."/>
            <person name="Tedersoo L."/>
            <person name="Vaario L.M."/>
            <person name="Yamada A."/>
            <person name="Yan M."/>
            <person name="Wang P."/>
            <person name="Xu J."/>
            <person name="Bruns T."/>
            <person name="Baldrian P."/>
            <person name="Vilgalys R."/>
            <person name="Dunand C."/>
            <person name="Henrissat B."/>
            <person name="Grigoriev I.V."/>
            <person name="Hibbett D."/>
            <person name="Nagy L.G."/>
            <person name="Martin F.M."/>
        </authorList>
    </citation>
    <scope>NUCLEOTIDE SEQUENCE</scope>
    <source>
        <strain evidence="1">Prilba</strain>
    </source>
</reference>
<sequence>MATLGSARGLYGDTCPFRPPVHSPQQSCLKKRWEDLTGWPLLVFFGIVPITANDGAPPPEFYNNQRQRPCTVCCGLPPCNSTYSGVQDCPVTVICTVVRTLDIVVLFQVASS</sequence>
<accession>A0A9P5MWK5</accession>
<organism evidence="1 2">
    <name type="scientific">Russula ochroleuca</name>
    <dbReference type="NCBI Taxonomy" id="152965"/>
    <lineage>
        <taxon>Eukaryota</taxon>
        <taxon>Fungi</taxon>
        <taxon>Dikarya</taxon>
        <taxon>Basidiomycota</taxon>
        <taxon>Agaricomycotina</taxon>
        <taxon>Agaricomycetes</taxon>
        <taxon>Russulales</taxon>
        <taxon>Russulaceae</taxon>
        <taxon>Russula</taxon>
    </lineage>
</organism>
<protein>
    <submittedName>
        <fullName evidence="1">Uncharacterized protein</fullName>
    </submittedName>
</protein>
<feature type="non-terminal residue" evidence="1">
    <location>
        <position position="112"/>
    </location>
</feature>
<dbReference type="AlphaFoldDB" id="A0A9P5MWK5"/>
<dbReference type="EMBL" id="WHVB01000008">
    <property type="protein sequence ID" value="KAF8480516.1"/>
    <property type="molecule type" value="Genomic_DNA"/>
</dbReference>
<evidence type="ECO:0000313" key="1">
    <source>
        <dbReference type="EMBL" id="KAF8480516.1"/>
    </source>
</evidence>